<evidence type="ECO:0000256" key="4">
    <source>
        <dbReference type="ARBA" id="ARBA00023136"/>
    </source>
</evidence>
<keyword evidence="2 6" id="KW-0812">Transmembrane</keyword>
<dbReference type="Proteomes" id="UP000253741">
    <property type="component" value="Unassembled WGS sequence"/>
</dbReference>
<feature type="region of interest" description="Disordered" evidence="5">
    <location>
        <begin position="126"/>
        <end position="162"/>
    </location>
</feature>
<comment type="subcellular location">
    <subcellularLocation>
        <location evidence="1">Membrane</location>
        <topology evidence="1">Multi-pass membrane protein</topology>
    </subcellularLocation>
</comment>
<comment type="caution">
    <text evidence="7">The sequence shown here is derived from an EMBL/GenBank/DDBJ whole genome shotgun (WGS) entry which is preliminary data.</text>
</comment>
<proteinExistence type="predicted"/>
<sequence>MTGRWRAADGPVAEPPCRGPREGPVRLADSAEVGLPPPGSRLPALAALKAPGVAGLVVGLVVGLLGGRAAGVAAATCLVLFSTGATAAHFRARAFPDIAFPGACIAPRSPLPYASSPGDGESVPVLLAPPWPSTARARRPQDIGRRRRATHGKVNLDANRCRPQSLPGIRAVRVPRA</sequence>
<accession>A0A370BI85</accession>
<evidence type="ECO:0000256" key="1">
    <source>
        <dbReference type="ARBA" id="ARBA00004141"/>
    </source>
</evidence>
<keyword evidence="8" id="KW-1185">Reference proteome</keyword>
<evidence type="ECO:0000256" key="2">
    <source>
        <dbReference type="ARBA" id="ARBA00022692"/>
    </source>
</evidence>
<organism evidence="7 8">
    <name type="scientific">Streptomyces corynorhini</name>
    <dbReference type="NCBI Taxonomy" id="2282652"/>
    <lineage>
        <taxon>Bacteria</taxon>
        <taxon>Bacillati</taxon>
        <taxon>Actinomycetota</taxon>
        <taxon>Actinomycetes</taxon>
        <taxon>Kitasatosporales</taxon>
        <taxon>Streptomycetaceae</taxon>
        <taxon>Streptomyces</taxon>
    </lineage>
</organism>
<gene>
    <name evidence="7" type="ORF">DVH02_01105</name>
</gene>
<keyword evidence="3 6" id="KW-1133">Transmembrane helix</keyword>
<keyword evidence="4 6" id="KW-0472">Membrane</keyword>
<evidence type="ECO:0000256" key="6">
    <source>
        <dbReference type="SAM" id="Phobius"/>
    </source>
</evidence>
<evidence type="ECO:0000313" key="7">
    <source>
        <dbReference type="EMBL" id="RDG39974.1"/>
    </source>
</evidence>
<evidence type="ECO:0000313" key="8">
    <source>
        <dbReference type="Proteomes" id="UP000253741"/>
    </source>
</evidence>
<dbReference type="AlphaFoldDB" id="A0A370BI85"/>
<reference evidence="7 8" key="1">
    <citation type="submission" date="2018-07" db="EMBL/GenBank/DDBJ databases">
        <title>Streptomyces species from bats.</title>
        <authorList>
            <person name="Dunlap C."/>
        </authorList>
    </citation>
    <scope>NUCLEOTIDE SEQUENCE [LARGE SCALE GENOMIC DNA]</scope>
    <source>
        <strain evidence="7 8">AC230</strain>
    </source>
</reference>
<dbReference type="Pfam" id="PF13564">
    <property type="entry name" value="DoxX_2"/>
    <property type="match status" value="1"/>
</dbReference>
<dbReference type="InterPro" id="IPR032808">
    <property type="entry name" value="DoxX"/>
</dbReference>
<dbReference type="GO" id="GO:0016020">
    <property type="term" value="C:membrane"/>
    <property type="evidence" value="ECO:0007669"/>
    <property type="project" value="UniProtKB-SubCell"/>
</dbReference>
<feature type="region of interest" description="Disordered" evidence="5">
    <location>
        <begin position="1"/>
        <end position="22"/>
    </location>
</feature>
<protein>
    <submittedName>
        <fullName evidence="7">Uncharacterized protein</fullName>
    </submittedName>
</protein>
<dbReference type="EMBL" id="QQNA01000005">
    <property type="protein sequence ID" value="RDG39974.1"/>
    <property type="molecule type" value="Genomic_DNA"/>
</dbReference>
<feature type="transmembrane region" description="Helical" evidence="6">
    <location>
        <begin position="53"/>
        <end position="81"/>
    </location>
</feature>
<evidence type="ECO:0000256" key="3">
    <source>
        <dbReference type="ARBA" id="ARBA00022989"/>
    </source>
</evidence>
<name>A0A370BI85_9ACTN</name>
<evidence type="ECO:0000256" key="5">
    <source>
        <dbReference type="SAM" id="MobiDB-lite"/>
    </source>
</evidence>